<dbReference type="InterPro" id="IPR050268">
    <property type="entry name" value="NADH-dep_flavin_reductase"/>
</dbReference>
<evidence type="ECO:0000256" key="2">
    <source>
        <dbReference type="ARBA" id="ARBA00023002"/>
    </source>
</evidence>
<evidence type="ECO:0000259" key="3">
    <source>
        <dbReference type="SMART" id="SM00903"/>
    </source>
</evidence>
<keyword evidence="2" id="KW-0560">Oxidoreductase</keyword>
<feature type="domain" description="Flavin reductase like" evidence="3">
    <location>
        <begin position="15"/>
        <end position="160"/>
    </location>
</feature>
<dbReference type="SMART" id="SM00903">
    <property type="entry name" value="Flavin_Reduct"/>
    <property type="match status" value="1"/>
</dbReference>
<dbReference type="InterPro" id="IPR012349">
    <property type="entry name" value="Split_barrel_FMN-bd"/>
</dbReference>
<evidence type="ECO:0000256" key="1">
    <source>
        <dbReference type="ARBA" id="ARBA00008898"/>
    </source>
</evidence>
<accession>A0A7K1FV69</accession>
<dbReference type="PANTHER" id="PTHR30466">
    <property type="entry name" value="FLAVIN REDUCTASE"/>
    <property type="match status" value="1"/>
</dbReference>
<dbReference type="SUPFAM" id="SSF50475">
    <property type="entry name" value="FMN-binding split barrel"/>
    <property type="match status" value="1"/>
</dbReference>
<dbReference type="Gene3D" id="2.30.110.10">
    <property type="entry name" value="Electron Transport, Fmn-binding Protein, Chain A"/>
    <property type="match status" value="1"/>
</dbReference>
<comment type="caution">
    <text evidence="4">The sequence shown here is derived from an EMBL/GenBank/DDBJ whole genome shotgun (WGS) entry which is preliminary data.</text>
</comment>
<evidence type="ECO:0000313" key="5">
    <source>
        <dbReference type="Proteomes" id="UP000460221"/>
    </source>
</evidence>
<sequence>MTMPDIEARHFRDVLGHFPTGVVVVTAIGPDGEPAGMAIGSFTSVSLDPPLVAFLPAKTSTSWPRMSGAESFCVNVLGHPQAELGRAFARSGGPKFDGLAWTPAPSGAPVLPGVLAWIDCRRSDVHSAGDHWIVLGEVTALSADPEAEGPLVFYRGAFGHFAVPPPAGPATI</sequence>
<dbReference type="GO" id="GO:0042602">
    <property type="term" value="F:riboflavin reductase (NADPH) activity"/>
    <property type="evidence" value="ECO:0007669"/>
    <property type="project" value="TreeGrafter"/>
</dbReference>
<comment type="similarity">
    <text evidence="1">Belongs to the non-flavoprotein flavin reductase family.</text>
</comment>
<organism evidence="4 5">
    <name type="scientific">Nakamurella alba</name>
    <dbReference type="NCBI Taxonomy" id="2665158"/>
    <lineage>
        <taxon>Bacteria</taxon>
        <taxon>Bacillati</taxon>
        <taxon>Actinomycetota</taxon>
        <taxon>Actinomycetes</taxon>
        <taxon>Nakamurellales</taxon>
        <taxon>Nakamurellaceae</taxon>
        <taxon>Nakamurella</taxon>
    </lineage>
</organism>
<dbReference type="Pfam" id="PF01613">
    <property type="entry name" value="Flavin_Reduct"/>
    <property type="match status" value="1"/>
</dbReference>
<dbReference type="PANTHER" id="PTHR30466:SF11">
    <property type="entry name" value="FLAVIN-DEPENDENT MONOOXYGENASE, REDUCTASE SUBUNIT HSAB"/>
    <property type="match status" value="1"/>
</dbReference>
<gene>
    <name evidence="4" type="ORF">GIS00_24460</name>
</gene>
<protein>
    <submittedName>
        <fullName evidence="4">Flavin reductase</fullName>
    </submittedName>
</protein>
<proteinExistence type="inferred from homology"/>
<dbReference type="EMBL" id="WLYK01000013">
    <property type="protein sequence ID" value="MTD17093.1"/>
    <property type="molecule type" value="Genomic_DNA"/>
</dbReference>
<dbReference type="InterPro" id="IPR002563">
    <property type="entry name" value="Flavin_Rdtase-like_dom"/>
</dbReference>
<keyword evidence="5" id="KW-1185">Reference proteome</keyword>
<dbReference type="GO" id="GO:0010181">
    <property type="term" value="F:FMN binding"/>
    <property type="evidence" value="ECO:0007669"/>
    <property type="project" value="InterPro"/>
</dbReference>
<dbReference type="RefSeq" id="WP_154771088.1">
    <property type="nucleotide sequence ID" value="NZ_WLYK01000013.1"/>
</dbReference>
<dbReference type="Proteomes" id="UP000460221">
    <property type="component" value="Unassembled WGS sequence"/>
</dbReference>
<reference evidence="4 5" key="1">
    <citation type="submission" date="2019-11" db="EMBL/GenBank/DDBJ databases">
        <authorList>
            <person name="Jiang L.-Q."/>
        </authorList>
    </citation>
    <scope>NUCLEOTIDE SEQUENCE [LARGE SCALE GENOMIC DNA]</scope>
    <source>
        <strain evidence="4 5">YIM 132087</strain>
    </source>
</reference>
<evidence type="ECO:0000313" key="4">
    <source>
        <dbReference type="EMBL" id="MTD17093.1"/>
    </source>
</evidence>
<name>A0A7K1FV69_9ACTN</name>
<dbReference type="AlphaFoldDB" id="A0A7K1FV69"/>